<dbReference type="GO" id="GO:0030473">
    <property type="term" value="P:nuclear migration along microtubule"/>
    <property type="evidence" value="ECO:0007669"/>
    <property type="project" value="TreeGrafter"/>
</dbReference>
<dbReference type="SUPFAM" id="SSF143575">
    <property type="entry name" value="GAS2 domain-like"/>
    <property type="match status" value="1"/>
</dbReference>
<keyword evidence="2" id="KW-0963">Cytoplasm</keyword>
<feature type="compositionally biased region" description="Low complexity" evidence="4">
    <location>
        <begin position="368"/>
        <end position="382"/>
    </location>
</feature>
<feature type="region of interest" description="Disordered" evidence="4">
    <location>
        <begin position="522"/>
        <end position="651"/>
    </location>
</feature>
<dbReference type="GO" id="GO:0005938">
    <property type="term" value="C:cell cortex"/>
    <property type="evidence" value="ECO:0007669"/>
    <property type="project" value="TreeGrafter"/>
</dbReference>
<feature type="compositionally biased region" description="Polar residues" evidence="4">
    <location>
        <begin position="457"/>
        <end position="484"/>
    </location>
</feature>
<dbReference type="EMBL" id="JH930478">
    <property type="protein sequence ID" value="EKM50467.1"/>
    <property type="molecule type" value="Genomic_DNA"/>
</dbReference>
<dbReference type="InParanoid" id="K5WJN8"/>
<dbReference type="HOGENOM" id="CLU_333989_0_0_1"/>
<feature type="compositionally biased region" description="Low complexity" evidence="4">
    <location>
        <begin position="34"/>
        <end position="49"/>
    </location>
</feature>
<dbReference type="PROSITE" id="PS51460">
    <property type="entry name" value="GAR"/>
    <property type="match status" value="1"/>
</dbReference>
<keyword evidence="7" id="KW-1185">Reference proteome</keyword>
<proteinExistence type="predicted"/>
<dbReference type="Pfam" id="PF08580">
    <property type="entry name" value="KAR9"/>
    <property type="match status" value="1"/>
</dbReference>
<dbReference type="GO" id="GO:0043332">
    <property type="term" value="C:mating projection tip"/>
    <property type="evidence" value="ECO:0007669"/>
    <property type="project" value="TreeGrafter"/>
</dbReference>
<feature type="region of interest" description="Disordered" evidence="4">
    <location>
        <begin position="336"/>
        <end position="413"/>
    </location>
</feature>
<dbReference type="GO" id="GO:0051293">
    <property type="term" value="P:establishment of spindle localization"/>
    <property type="evidence" value="ECO:0007669"/>
    <property type="project" value="TreeGrafter"/>
</dbReference>
<dbReference type="KEGG" id="pco:PHACADRAFT_200413"/>
<dbReference type="InterPro" id="IPR036534">
    <property type="entry name" value="GAR_dom_sf"/>
</dbReference>
<gene>
    <name evidence="6" type="ORF">PHACADRAFT_200413</name>
</gene>
<protein>
    <recommendedName>
        <fullName evidence="5">GAR domain-containing protein</fullName>
    </recommendedName>
</protein>
<feature type="compositionally biased region" description="Low complexity" evidence="4">
    <location>
        <begin position="715"/>
        <end position="734"/>
    </location>
</feature>
<dbReference type="GeneID" id="18911508"/>
<dbReference type="RefSeq" id="XP_007400739.1">
    <property type="nucleotide sequence ID" value="XM_007400677.1"/>
</dbReference>
<feature type="compositionally biased region" description="Low complexity" evidence="4">
    <location>
        <begin position="531"/>
        <end position="557"/>
    </location>
</feature>
<comment type="subcellular location">
    <subcellularLocation>
        <location evidence="1">Cytoplasm</location>
        <location evidence="1">Cytoskeleton</location>
    </subcellularLocation>
</comment>
<dbReference type="AlphaFoldDB" id="K5WJN8"/>
<evidence type="ECO:0000256" key="1">
    <source>
        <dbReference type="ARBA" id="ARBA00004245"/>
    </source>
</evidence>
<sequence>MTSPISASSSSTSLSLPSLSHRNRVLPALPSPSPSASSSSSGSASRVSFATADDENVTITTNRLSRLSLKGKQKSQEDLRLLAVSTHVTELTYSISDIEARIFEIQELRHKSQSGDASSTSRVIDQSLAQLDERLQFVQDGVAAVAEAIGPAVESHNNSDSDGASGEEEMLLRKHATMLSEWEAVQKESQILREELREDKWLTVFRTVTEQADGMMTSLEKAVNRCQDFIAGVRRYGQEDGLSRSSSSVASLSSDSSPSFEQFNTLLESYEAKKKHYMPATTKVLSIIDKGVQERVTKNGECLRRHAECTQRWRHLKERITRTDKNMESVRMIFLSEGISPSEEATSNTSGTTSQTNGGHLTATPPNGSRSGKSRGSSTISRATSPFRKLARKIAKGAKSPVPSVPATPAVPRLDPIMLQAPSSEPTRALRHRSSLFNLMSRESSLTPDRPSHKHSQSLTPDSSPLNNINQTLKVNRPKWNSSTRVEDDGTRNNTVKSTSRRISTIGNILSLEDQSLLASVTSTPYKRSVSRSSMASSRPWSPVTSSNSTAQSSANQPLASLYRPPSRAQTPGLPTVPLRPRPRTPSHIPRPSLTGGSYFRSISGTVSPSHSSSFSLDDEGSGSLLHRALSPTGRQTPSGHPPRPPSRSMIPVPVLNVHIQGASRPSSAMSNYRPESSMSFRGSAMRVQTPEALRNTPRPSAATPRLPPSSFRDSSAPRTPSRPPSRSGASTPSLDGKPVHVYTPASPRDPLDAEVAAVVNHMTHGLLIERIDPPLRGAPREGEEIRAQYAFSNALGRKIVNCKLTTMTRSGRDQATTTRKVMCRVGGGWQDLPVYIMNRQAGI</sequence>
<dbReference type="InterPro" id="IPR013889">
    <property type="entry name" value="Karyogamy_KAR9"/>
</dbReference>
<dbReference type="InterPro" id="IPR003108">
    <property type="entry name" value="GAR_dom"/>
</dbReference>
<feature type="compositionally biased region" description="Low complexity" evidence="4">
    <location>
        <begin position="1"/>
        <end position="20"/>
    </location>
</feature>
<evidence type="ECO:0000256" key="3">
    <source>
        <dbReference type="ARBA" id="ARBA00023212"/>
    </source>
</evidence>
<reference evidence="6 7" key="1">
    <citation type="journal article" date="2012" name="BMC Genomics">
        <title>Comparative genomics of the white-rot fungi, Phanerochaete carnosa and P. chrysosporium, to elucidate the genetic basis of the distinct wood types they colonize.</title>
        <authorList>
            <person name="Suzuki H."/>
            <person name="MacDonald J."/>
            <person name="Syed K."/>
            <person name="Salamov A."/>
            <person name="Hori C."/>
            <person name="Aerts A."/>
            <person name="Henrissat B."/>
            <person name="Wiebenga A."/>
            <person name="vanKuyk P.A."/>
            <person name="Barry K."/>
            <person name="Lindquist E."/>
            <person name="LaButti K."/>
            <person name="Lapidus A."/>
            <person name="Lucas S."/>
            <person name="Coutinho P."/>
            <person name="Gong Y."/>
            <person name="Samejima M."/>
            <person name="Mahadevan R."/>
            <person name="Abou-Zaid M."/>
            <person name="de Vries R.P."/>
            <person name="Igarashi K."/>
            <person name="Yadav J.S."/>
            <person name="Grigoriev I.V."/>
            <person name="Master E.R."/>
        </authorList>
    </citation>
    <scope>NUCLEOTIDE SEQUENCE [LARGE SCALE GENOMIC DNA]</scope>
    <source>
        <strain evidence="6 7">HHB-10118-sp</strain>
    </source>
</reference>
<accession>K5WJN8</accession>
<dbReference type="PANTHER" id="PTHR37271">
    <property type="entry name" value="KARYOGAMY PROTEIN KAR9"/>
    <property type="match status" value="1"/>
</dbReference>
<feature type="region of interest" description="Disordered" evidence="4">
    <location>
        <begin position="443"/>
        <end position="499"/>
    </location>
</feature>
<feature type="compositionally biased region" description="Low complexity" evidence="4">
    <location>
        <begin position="400"/>
        <end position="412"/>
    </location>
</feature>
<evidence type="ECO:0000256" key="2">
    <source>
        <dbReference type="ARBA" id="ARBA00022490"/>
    </source>
</evidence>
<evidence type="ECO:0000313" key="6">
    <source>
        <dbReference type="EMBL" id="EKM50467.1"/>
    </source>
</evidence>
<dbReference type="OrthoDB" id="5559380at2759"/>
<feature type="region of interest" description="Disordered" evidence="4">
    <location>
        <begin position="692"/>
        <end position="749"/>
    </location>
</feature>
<dbReference type="GO" id="GO:0008017">
    <property type="term" value="F:microtubule binding"/>
    <property type="evidence" value="ECO:0007669"/>
    <property type="project" value="InterPro"/>
</dbReference>
<feature type="compositionally biased region" description="Polar residues" evidence="4">
    <location>
        <begin position="664"/>
        <end position="681"/>
    </location>
</feature>
<feature type="compositionally biased region" description="Low complexity" evidence="4">
    <location>
        <begin position="346"/>
        <end position="359"/>
    </location>
</feature>
<name>K5WJN8_PHACS</name>
<dbReference type="PANTHER" id="PTHR37271:SF1">
    <property type="entry name" value="KARYOGAMY PROTEIN KAR9"/>
    <property type="match status" value="1"/>
</dbReference>
<evidence type="ECO:0000313" key="7">
    <source>
        <dbReference type="Proteomes" id="UP000008370"/>
    </source>
</evidence>
<feature type="region of interest" description="Disordered" evidence="4">
    <location>
        <begin position="1"/>
        <end position="49"/>
    </location>
</feature>
<keyword evidence="3" id="KW-0206">Cytoskeleton</keyword>
<evidence type="ECO:0000256" key="4">
    <source>
        <dbReference type="SAM" id="MobiDB-lite"/>
    </source>
</evidence>
<feature type="domain" description="GAR" evidence="5">
    <location>
        <begin position="747"/>
        <end position="844"/>
    </location>
</feature>
<dbReference type="Proteomes" id="UP000008370">
    <property type="component" value="Unassembled WGS sequence"/>
</dbReference>
<evidence type="ECO:0000259" key="5">
    <source>
        <dbReference type="PROSITE" id="PS51460"/>
    </source>
</evidence>
<feature type="region of interest" description="Disordered" evidence="4">
    <location>
        <begin position="663"/>
        <end position="682"/>
    </location>
</feature>
<feature type="compositionally biased region" description="Low complexity" evidence="4">
    <location>
        <begin position="602"/>
        <end position="616"/>
    </location>
</feature>
<organism evidence="6 7">
    <name type="scientific">Phanerochaete carnosa (strain HHB-10118-sp)</name>
    <name type="common">White-rot fungus</name>
    <name type="synonym">Peniophora carnosa</name>
    <dbReference type="NCBI Taxonomy" id="650164"/>
    <lineage>
        <taxon>Eukaryota</taxon>
        <taxon>Fungi</taxon>
        <taxon>Dikarya</taxon>
        <taxon>Basidiomycota</taxon>
        <taxon>Agaricomycotina</taxon>
        <taxon>Agaricomycetes</taxon>
        <taxon>Polyporales</taxon>
        <taxon>Phanerochaetaceae</taxon>
        <taxon>Phanerochaete</taxon>
    </lineage>
</organism>
<dbReference type="GO" id="GO:0005816">
    <property type="term" value="C:spindle pole body"/>
    <property type="evidence" value="ECO:0007669"/>
    <property type="project" value="TreeGrafter"/>
</dbReference>